<name>A0ABS3KIN6_9PROT</name>
<evidence type="ECO:0000313" key="3">
    <source>
        <dbReference type="EMBL" id="MBO1077318.1"/>
    </source>
</evidence>
<evidence type="ECO:0000259" key="2">
    <source>
        <dbReference type="PROSITE" id="PS51762"/>
    </source>
</evidence>
<sequence length="201" mass="22419">MPFWAKDGLSGRWDAASVSVENGHLVLKIGVQDRRVAAAEAYTCERFGFGTYEALVMLPNLNGTIIAMMSYVDGSRTEIDFEFEGRDPAALHTVTWISPDTKEHSLHIHDKAFTGTWVRLRYEWQETGVEFFVNDMLVAQHRGILPSTPAHLVFNIWPTDNPEWGGLTTNGTAVVQVDWVRFTPAPPRASISSSDEGGLIR</sequence>
<dbReference type="CDD" id="cd00413">
    <property type="entry name" value="Glyco_hydrolase_16"/>
    <property type="match status" value="1"/>
</dbReference>
<comment type="caution">
    <text evidence="3">The sequence shown here is derived from an EMBL/GenBank/DDBJ whole genome shotgun (WGS) entry which is preliminary data.</text>
</comment>
<dbReference type="InterPro" id="IPR000757">
    <property type="entry name" value="Beta-glucanase-like"/>
</dbReference>
<accession>A0ABS3KIN6</accession>
<gene>
    <name evidence="3" type="ORF">IAI60_22280</name>
</gene>
<dbReference type="PROSITE" id="PS51762">
    <property type="entry name" value="GH16_2"/>
    <property type="match status" value="1"/>
</dbReference>
<dbReference type="Gene3D" id="2.60.120.200">
    <property type="match status" value="1"/>
</dbReference>
<reference evidence="3 4" key="1">
    <citation type="submission" date="2020-09" db="EMBL/GenBank/DDBJ databases">
        <title>Roseomonas.</title>
        <authorList>
            <person name="Zhu W."/>
        </authorList>
    </citation>
    <scope>NUCLEOTIDE SEQUENCE [LARGE SCALE GENOMIC DNA]</scope>
    <source>
        <strain evidence="3 4">1311</strain>
    </source>
</reference>
<dbReference type="PANTHER" id="PTHR38121:SF2">
    <property type="entry name" value="ACYLTRANSFERASE 3 DOMAIN-CONTAINING PROTEIN"/>
    <property type="match status" value="1"/>
</dbReference>
<keyword evidence="4" id="KW-1185">Reference proteome</keyword>
<dbReference type="Pfam" id="PF00722">
    <property type="entry name" value="Glyco_hydro_16"/>
    <property type="match status" value="1"/>
</dbReference>
<organism evidence="3 4">
    <name type="scientific">Roseomonas marmotae</name>
    <dbReference type="NCBI Taxonomy" id="2768161"/>
    <lineage>
        <taxon>Bacteria</taxon>
        <taxon>Pseudomonadati</taxon>
        <taxon>Pseudomonadota</taxon>
        <taxon>Alphaproteobacteria</taxon>
        <taxon>Acetobacterales</taxon>
        <taxon>Roseomonadaceae</taxon>
        <taxon>Roseomonas</taxon>
    </lineage>
</organism>
<keyword evidence="3" id="KW-0378">Hydrolase</keyword>
<dbReference type="Proteomes" id="UP001518990">
    <property type="component" value="Unassembled WGS sequence"/>
</dbReference>
<feature type="domain" description="GH16" evidence="2">
    <location>
        <begin position="1"/>
        <end position="188"/>
    </location>
</feature>
<dbReference type="GO" id="GO:0016787">
    <property type="term" value="F:hydrolase activity"/>
    <property type="evidence" value="ECO:0007669"/>
    <property type="project" value="UniProtKB-KW"/>
</dbReference>
<dbReference type="InterPro" id="IPR013320">
    <property type="entry name" value="ConA-like_dom_sf"/>
</dbReference>
<dbReference type="PANTHER" id="PTHR38121">
    <property type="entry name" value="GH16 DOMAIN-CONTAINING PROTEIN"/>
    <property type="match status" value="1"/>
</dbReference>
<evidence type="ECO:0000256" key="1">
    <source>
        <dbReference type="ARBA" id="ARBA00006865"/>
    </source>
</evidence>
<dbReference type="RefSeq" id="WP_207451448.1">
    <property type="nucleotide sequence ID" value="NZ_CP061092.1"/>
</dbReference>
<comment type="similarity">
    <text evidence="1">Belongs to the glycosyl hydrolase 16 family.</text>
</comment>
<dbReference type="SUPFAM" id="SSF49899">
    <property type="entry name" value="Concanavalin A-like lectins/glucanases"/>
    <property type="match status" value="1"/>
</dbReference>
<evidence type="ECO:0000313" key="4">
    <source>
        <dbReference type="Proteomes" id="UP001518990"/>
    </source>
</evidence>
<proteinExistence type="inferred from homology"/>
<dbReference type="EMBL" id="JACTNF010000066">
    <property type="protein sequence ID" value="MBO1077318.1"/>
    <property type="molecule type" value="Genomic_DNA"/>
</dbReference>
<protein>
    <submittedName>
        <fullName evidence="3">Glycoside hydrolase family 16 protein</fullName>
    </submittedName>
</protein>